<dbReference type="EMBL" id="JAOQJE010000004">
    <property type="protein sequence ID" value="MCU6788559.1"/>
    <property type="molecule type" value="Genomic_DNA"/>
</dbReference>
<comment type="caution">
    <text evidence="2">The sequence shown here is derived from an EMBL/GenBank/DDBJ whole genome shotgun (WGS) entry which is preliminary data.</text>
</comment>
<gene>
    <name evidence="2" type="ORF">OCV66_05570</name>
</gene>
<name>A0ABT2U407_9FIRM</name>
<feature type="coiled-coil region" evidence="1">
    <location>
        <begin position="4"/>
        <end position="59"/>
    </location>
</feature>
<proteinExistence type="predicted"/>
<dbReference type="Proteomes" id="UP001652397">
    <property type="component" value="Unassembled WGS sequence"/>
</dbReference>
<keyword evidence="1" id="KW-0175">Coiled coil</keyword>
<dbReference type="RefSeq" id="WP_147573880.1">
    <property type="nucleotide sequence ID" value="NZ_JAOQJE010000004.1"/>
</dbReference>
<evidence type="ECO:0000313" key="3">
    <source>
        <dbReference type="Proteomes" id="UP001652397"/>
    </source>
</evidence>
<evidence type="ECO:0000313" key="2">
    <source>
        <dbReference type="EMBL" id="MCU6788559.1"/>
    </source>
</evidence>
<accession>A0ABT2U407</accession>
<sequence>MTNEEKILSLLEKLDNRVDQLDARQARTETLLEKHSEMLEKHGEMLDRLDRRMDQLDERQTKTEIILENTLVPRLDALAEGQKALMEALAPKSRVEALEEEVDLLKTVVRSLSRDMAELKKAQ</sequence>
<reference evidence="2 3" key="1">
    <citation type="journal article" date="2021" name="ISME Commun">
        <title>Automated analysis of genomic sequences facilitates high-throughput and comprehensive description of bacteria.</title>
        <authorList>
            <person name="Hitch T.C.A."/>
        </authorList>
    </citation>
    <scope>NUCLEOTIDE SEQUENCE [LARGE SCALE GENOMIC DNA]</scope>
    <source>
        <strain evidence="2 3">Sanger_34</strain>
    </source>
</reference>
<organism evidence="2 3">
    <name type="scientific">Agathobaculum ammoniilyticum</name>
    <dbReference type="NCBI Taxonomy" id="2981778"/>
    <lineage>
        <taxon>Bacteria</taxon>
        <taxon>Bacillati</taxon>
        <taxon>Bacillota</taxon>
        <taxon>Clostridia</taxon>
        <taxon>Eubacteriales</taxon>
        <taxon>Butyricicoccaceae</taxon>
        <taxon>Agathobaculum</taxon>
    </lineage>
</organism>
<evidence type="ECO:0000256" key="1">
    <source>
        <dbReference type="SAM" id="Coils"/>
    </source>
</evidence>
<feature type="coiled-coil region" evidence="1">
    <location>
        <begin position="95"/>
        <end position="122"/>
    </location>
</feature>
<protein>
    <submittedName>
        <fullName evidence="2">Uncharacterized protein</fullName>
    </submittedName>
</protein>
<keyword evidence="3" id="KW-1185">Reference proteome</keyword>